<dbReference type="PANTHER" id="PTHR37089:SF4">
    <property type="entry name" value="EXPORTED PROTEIN"/>
    <property type="match status" value="1"/>
</dbReference>
<sequence length="317" mass="33839">MRCLFHICRCVAVLLALMTLHDAARAQNCTFSVGYTDFGTISALQTEPQDIVGGIHILCSGYSTPMVRMCLNISATAPRQLIGPNGAVLNYNLYVDPDHNSVWGSVTAPNTAPLILDLPVYPSGNIWANEPFYGRVPPKQNVPVGTYTQPFTATDTYFVYVGYSGTPPNCATSTAPFKTAPFTVTANVGVDCEISATPMRFADTSLLNETLQATSSVTVTCVTGVDFFVDLDGGTTPGGSITQRKLLLEGGADTIDYQLYLGSSRAEIWGDGTNGTTRWGAIGTGTAHRMTVYGQVPPQSSKTPGRYTDTITATVNF</sequence>
<comment type="caution">
    <text evidence="3">The sequence shown here is derived from an EMBL/GenBank/DDBJ whole genome shotgun (WGS) entry which is preliminary data.</text>
</comment>
<dbReference type="RefSeq" id="WP_061145591.1">
    <property type="nucleotide sequence ID" value="NZ_FCOM02000002.1"/>
</dbReference>
<keyword evidence="4" id="KW-1185">Reference proteome</keyword>
<dbReference type="InterPro" id="IPR007893">
    <property type="entry name" value="Spore_coat_U/FanG"/>
</dbReference>
<proteinExistence type="predicted"/>
<feature type="domain" description="Spore coat protein U/FanG" evidence="2">
    <location>
        <begin position="179"/>
        <end position="314"/>
    </location>
</feature>
<feature type="signal peptide" evidence="1">
    <location>
        <begin position="1"/>
        <end position="26"/>
    </location>
</feature>
<dbReference type="InterPro" id="IPR053167">
    <property type="entry name" value="Spore_coat_component"/>
</dbReference>
<evidence type="ECO:0000313" key="4">
    <source>
        <dbReference type="Proteomes" id="UP000055019"/>
    </source>
</evidence>
<gene>
    <name evidence="3" type="ORF">AWB74_00713</name>
</gene>
<dbReference type="SMART" id="SM00972">
    <property type="entry name" value="SCPU"/>
    <property type="match status" value="2"/>
</dbReference>
<dbReference type="Proteomes" id="UP000055019">
    <property type="component" value="Unassembled WGS sequence"/>
</dbReference>
<keyword evidence="1" id="KW-0732">Signal</keyword>
<feature type="domain" description="Spore coat protein U/FanG" evidence="2">
    <location>
        <begin position="18"/>
        <end position="154"/>
    </location>
</feature>
<accession>A0A158FK44</accession>
<organism evidence="3 4">
    <name type="scientific">Caballeronia arvi</name>
    <dbReference type="NCBI Taxonomy" id="1777135"/>
    <lineage>
        <taxon>Bacteria</taxon>
        <taxon>Pseudomonadati</taxon>
        <taxon>Pseudomonadota</taxon>
        <taxon>Betaproteobacteria</taxon>
        <taxon>Burkholderiales</taxon>
        <taxon>Burkholderiaceae</taxon>
        <taxon>Caballeronia</taxon>
    </lineage>
</organism>
<protein>
    <submittedName>
        <fullName evidence="3">Secreted pili protein involved in motility and biofilm formation</fullName>
    </submittedName>
</protein>
<dbReference type="OrthoDB" id="8751277at2"/>
<evidence type="ECO:0000256" key="1">
    <source>
        <dbReference type="SAM" id="SignalP"/>
    </source>
</evidence>
<dbReference type="AlphaFoldDB" id="A0A158FK44"/>
<evidence type="ECO:0000313" key="3">
    <source>
        <dbReference type="EMBL" id="SAL20033.1"/>
    </source>
</evidence>
<dbReference type="EMBL" id="FCOM02000002">
    <property type="protein sequence ID" value="SAL20033.1"/>
    <property type="molecule type" value="Genomic_DNA"/>
</dbReference>
<evidence type="ECO:0000259" key="2">
    <source>
        <dbReference type="Pfam" id="PF05229"/>
    </source>
</evidence>
<dbReference type="Pfam" id="PF05229">
    <property type="entry name" value="SCPU"/>
    <property type="match status" value="2"/>
</dbReference>
<feature type="chain" id="PRO_5007625767" evidence="1">
    <location>
        <begin position="27"/>
        <end position="317"/>
    </location>
</feature>
<name>A0A158FK44_9BURK</name>
<dbReference type="PANTHER" id="PTHR37089">
    <property type="entry name" value="PROTEIN U-RELATED"/>
    <property type="match status" value="1"/>
</dbReference>
<reference evidence="3" key="1">
    <citation type="submission" date="2016-01" db="EMBL/GenBank/DDBJ databases">
        <authorList>
            <person name="Peeters C."/>
        </authorList>
    </citation>
    <scope>NUCLEOTIDE SEQUENCE [LARGE SCALE GENOMIC DNA]</scope>
    <source>
        <strain evidence="3">LMG 29317</strain>
    </source>
</reference>